<evidence type="ECO:0000256" key="6">
    <source>
        <dbReference type="ARBA" id="ARBA00023136"/>
    </source>
</evidence>
<feature type="transmembrane region" description="Helical" evidence="7">
    <location>
        <begin position="355"/>
        <end position="375"/>
    </location>
</feature>
<keyword evidence="6 7" id="KW-0472">Membrane</keyword>
<dbReference type="Proteomes" id="UP001271007">
    <property type="component" value="Unassembled WGS sequence"/>
</dbReference>
<dbReference type="SMART" id="SM00665">
    <property type="entry name" value="B561"/>
    <property type="match status" value="1"/>
</dbReference>
<feature type="transmembrane region" description="Helical" evidence="7">
    <location>
        <begin position="220"/>
        <end position="244"/>
    </location>
</feature>
<keyword evidence="2" id="KW-0813">Transport</keyword>
<evidence type="ECO:0000256" key="3">
    <source>
        <dbReference type="ARBA" id="ARBA00022692"/>
    </source>
</evidence>
<feature type="transmembrane region" description="Helical" evidence="7">
    <location>
        <begin position="251"/>
        <end position="276"/>
    </location>
</feature>
<dbReference type="PANTHER" id="PTHR47797:SF1">
    <property type="entry name" value="CYTOCHROME B561 DOMAIN-CONTAINING PROTEIN-RELATED"/>
    <property type="match status" value="1"/>
</dbReference>
<keyword evidence="11" id="KW-1185">Reference proteome</keyword>
<dbReference type="PANTHER" id="PTHR47797">
    <property type="entry name" value="DEHYDROGENASE, PUTATIVE (AFU_ORTHOLOGUE AFUA_8G05805)-RELATED"/>
    <property type="match status" value="1"/>
</dbReference>
<dbReference type="SUPFAM" id="SSF49344">
    <property type="entry name" value="CBD9-like"/>
    <property type="match status" value="1"/>
</dbReference>
<dbReference type="InterPro" id="IPR005018">
    <property type="entry name" value="DOMON_domain"/>
</dbReference>
<evidence type="ECO:0000256" key="8">
    <source>
        <dbReference type="SAM" id="SignalP"/>
    </source>
</evidence>
<name>A0AAJ0DGN2_9PEZI</name>
<dbReference type="Gene3D" id="2.60.40.1210">
    <property type="entry name" value="Cellobiose dehydrogenase, cytochrome domain"/>
    <property type="match status" value="1"/>
</dbReference>
<evidence type="ECO:0000313" key="10">
    <source>
        <dbReference type="EMBL" id="KAK3049536.1"/>
    </source>
</evidence>
<dbReference type="EMBL" id="JAWDJX010000039">
    <property type="protein sequence ID" value="KAK3049536.1"/>
    <property type="molecule type" value="Genomic_DNA"/>
</dbReference>
<gene>
    <name evidence="10" type="ORF">LTR09_009204</name>
</gene>
<feature type="domain" description="Cytochrome b561" evidence="9">
    <location>
        <begin position="183"/>
        <end position="383"/>
    </location>
</feature>
<accession>A0AAJ0DGN2</accession>
<dbReference type="CDD" id="cd08760">
    <property type="entry name" value="Cyt_b561_FRRS1_like"/>
    <property type="match status" value="1"/>
</dbReference>
<dbReference type="Pfam" id="PF03188">
    <property type="entry name" value="Cytochrom_B561"/>
    <property type="match status" value="1"/>
</dbReference>
<dbReference type="SMART" id="SM00664">
    <property type="entry name" value="DoH"/>
    <property type="match status" value="1"/>
</dbReference>
<dbReference type="PROSITE" id="PS50939">
    <property type="entry name" value="CYTOCHROME_B561"/>
    <property type="match status" value="1"/>
</dbReference>
<feature type="transmembrane region" description="Helical" evidence="7">
    <location>
        <begin position="288"/>
        <end position="308"/>
    </location>
</feature>
<dbReference type="GO" id="GO:0016020">
    <property type="term" value="C:membrane"/>
    <property type="evidence" value="ECO:0007669"/>
    <property type="project" value="UniProtKB-SubCell"/>
</dbReference>
<feature type="chain" id="PRO_5042528713" description="Cytochrome b561 domain-containing protein" evidence="8">
    <location>
        <begin position="21"/>
        <end position="402"/>
    </location>
</feature>
<evidence type="ECO:0000256" key="5">
    <source>
        <dbReference type="ARBA" id="ARBA00022989"/>
    </source>
</evidence>
<reference evidence="10" key="1">
    <citation type="submission" date="2023-04" db="EMBL/GenBank/DDBJ databases">
        <title>Black Yeasts Isolated from many extreme environments.</title>
        <authorList>
            <person name="Coleine C."/>
            <person name="Stajich J.E."/>
            <person name="Selbmann L."/>
        </authorList>
    </citation>
    <scope>NUCLEOTIDE SEQUENCE</scope>
    <source>
        <strain evidence="10">CCFEE 5312</strain>
    </source>
</reference>
<organism evidence="10 11">
    <name type="scientific">Extremus antarcticus</name>
    <dbReference type="NCBI Taxonomy" id="702011"/>
    <lineage>
        <taxon>Eukaryota</taxon>
        <taxon>Fungi</taxon>
        <taxon>Dikarya</taxon>
        <taxon>Ascomycota</taxon>
        <taxon>Pezizomycotina</taxon>
        <taxon>Dothideomycetes</taxon>
        <taxon>Dothideomycetidae</taxon>
        <taxon>Mycosphaerellales</taxon>
        <taxon>Extremaceae</taxon>
        <taxon>Extremus</taxon>
    </lineage>
</organism>
<dbReference type="Pfam" id="PF16010">
    <property type="entry name" value="CDH-cyt"/>
    <property type="match status" value="1"/>
</dbReference>
<sequence>MKFKTTVSLLAVVAQASTQGYYSQYCPEPDICYRLNIPTTTAKTGKGDIFIQINSLVAYTWVAVGLGHQMAGSKIYVIYADGTGNVTVSPRLGQGHYEPMYDSKADFEVLPGTEVDGYRMTANIRCSDCTQWIGGGMDFRKDSGTWIYAALPGLPLNSDNSHDDLQMHRQYGVFDFPYLPAKGGDGTNPFLLAPAADVTLGIQGGIPPPPLHWNPDDPFAIAHGTVASLAILVLFPLGAILIRVTANRRLVWVHAGIQIAAYIVLFGAMAMGIRMATSGQLFHDKHPMIGIVIVIVLFFQACDGLLHHAQWLQNKKRRTILAYVHIWTGRLCIVVGMVNGGFGLQLAGVTDPGKIAGYSVVAVVSFLSLVAAIVYGERKRHIAQKTEREAKEQRLQTSRFER</sequence>
<evidence type="ECO:0000256" key="2">
    <source>
        <dbReference type="ARBA" id="ARBA00022448"/>
    </source>
</evidence>
<dbReference type="AlphaFoldDB" id="A0AAJ0DGN2"/>
<evidence type="ECO:0000259" key="9">
    <source>
        <dbReference type="PROSITE" id="PS50939"/>
    </source>
</evidence>
<feature type="transmembrane region" description="Helical" evidence="7">
    <location>
        <begin position="320"/>
        <end position="343"/>
    </location>
</feature>
<proteinExistence type="predicted"/>
<dbReference type="InterPro" id="IPR006593">
    <property type="entry name" value="Cyt_b561/ferric_Rdtase_TM"/>
</dbReference>
<dbReference type="CDD" id="cd09630">
    <property type="entry name" value="CDH_like_cytochrome"/>
    <property type="match status" value="1"/>
</dbReference>
<keyword evidence="3 7" id="KW-0812">Transmembrane</keyword>
<keyword evidence="4" id="KW-0249">Electron transport</keyword>
<evidence type="ECO:0000256" key="1">
    <source>
        <dbReference type="ARBA" id="ARBA00004370"/>
    </source>
</evidence>
<evidence type="ECO:0000256" key="7">
    <source>
        <dbReference type="SAM" id="Phobius"/>
    </source>
</evidence>
<protein>
    <recommendedName>
        <fullName evidence="9">Cytochrome b561 domain-containing protein</fullName>
    </recommendedName>
</protein>
<dbReference type="InterPro" id="IPR015920">
    <property type="entry name" value="Cellobiose_DH-like_cyt"/>
</dbReference>
<dbReference type="Gene3D" id="1.20.120.1770">
    <property type="match status" value="1"/>
</dbReference>
<keyword evidence="5 7" id="KW-1133">Transmembrane helix</keyword>
<comment type="subcellular location">
    <subcellularLocation>
        <location evidence="1">Membrane</location>
    </subcellularLocation>
</comment>
<evidence type="ECO:0000256" key="4">
    <source>
        <dbReference type="ARBA" id="ARBA00022982"/>
    </source>
</evidence>
<keyword evidence="8" id="KW-0732">Signal</keyword>
<comment type="caution">
    <text evidence="10">The sequence shown here is derived from an EMBL/GenBank/DDBJ whole genome shotgun (WGS) entry which is preliminary data.</text>
</comment>
<feature type="signal peptide" evidence="8">
    <location>
        <begin position="1"/>
        <end position="20"/>
    </location>
</feature>
<evidence type="ECO:0000313" key="11">
    <source>
        <dbReference type="Proteomes" id="UP001271007"/>
    </source>
</evidence>